<dbReference type="AlphaFoldDB" id="A0A919YUA0"/>
<comment type="caution">
    <text evidence="1">The sequence shown here is derived from an EMBL/GenBank/DDBJ whole genome shotgun (WGS) entry which is preliminary data.</text>
</comment>
<sequence>MSETNTQTQSAVTPDQQALLEKLANPEVQASLNTLVDQLPQLTELVNTLTKSYAFTKQLATDEVFKSDIVHATTEIVGPVIEGARTIALNAVEAKDRAEKSSEVIGLFGLMKMLKDPQAQKLFRFMSAYLEVCNERSNQK</sequence>
<accession>A0A919YUA0</accession>
<evidence type="ECO:0000313" key="2">
    <source>
        <dbReference type="Proteomes" id="UP000683139"/>
    </source>
</evidence>
<dbReference type="Proteomes" id="UP000683139">
    <property type="component" value="Unassembled WGS sequence"/>
</dbReference>
<dbReference type="EMBL" id="BOSE01000009">
    <property type="protein sequence ID" value="GIP18554.1"/>
    <property type="molecule type" value="Genomic_DNA"/>
</dbReference>
<name>A0A919YUA0_9BACL</name>
<evidence type="ECO:0000313" key="1">
    <source>
        <dbReference type="EMBL" id="GIP18554.1"/>
    </source>
</evidence>
<keyword evidence="2" id="KW-1185">Reference proteome</keyword>
<evidence type="ECO:0008006" key="3">
    <source>
        <dbReference type="Google" id="ProtNLM"/>
    </source>
</evidence>
<organism evidence="1 2">
    <name type="scientific">Paenibacillus montaniterrae</name>
    <dbReference type="NCBI Taxonomy" id="429341"/>
    <lineage>
        <taxon>Bacteria</taxon>
        <taxon>Bacillati</taxon>
        <taxon>Bacillota</taxon>
        <taxon>Bacilli</taxon>
        <taxon>Bacillales</taxon>
        <taxon>Paenibacillaceae</taxon>
        <taxon>Paenibacillus</taxon>
    </lineage>
</organism>
<protein>
    <recommendedName>
        <fullName evidence="3">DUF1641 domain-containing protein</fullName>
    </recommendedName>
</protein>
<dbReference type="PANTHER" id="PTHR39180:SF2">
    <property type="entry name" value="DUF1641 DOMAIN-CONTAINING PROTEIN"/>
    <property type="match status" value="1"/>
</dbReference>
<reference evidence="1" key="1">
    <citation type="submission" date="2021-03" db="EMBL/GenBank/DDBJ databases">
        <title>Antimicrobial resistance genes in bacteria isolated from Japanese honey, and their potential for conferring macrolide and lincosamide resistance in the American foulbrood pathogen Paenibacillus larvae.</title>
        <authorList>
            <person name="Okamoto M."/>
            <person name="Kumagai M."/>
            <person name="Kanamori H."/>
            <person name="Takamatsu D."/>
        </authorList>
    </citation>
    <scope>NUCLEOTIDE SEQUENCE</scope>
    <source>
        <strain evidence="1">J40TS1</strain>
    </source>
</reference>
<gene>
    <name evidence="1" type="primary">yjlC</name>
    <name evidence="1" type="ORF">J40TS1_41960</name>
</gene>
<dbReference type="PANTHER" id="PTHR39180">
    <property type="match status" value="1"/>
</dbReference>
<dbReference type="RefSeq" id="WP_213519136.1">
    <property type="nucleotide sequence ID" value="NZ_BOSE01000009.1"/>
</dbReference>
<proteinExistence type="predicted"/>